<organism evidence="1 2">
    <name type="scientific">Gemmobacter aquatilis</name>
    <dbReference type="NCBI Taxonomy" id="933059"/>
    <lineage>
        <taxon>Bacteria</taxon>
        <taxon>Pseudomonadati</taxon>
        <taxon>Pseudomonadota</taxon>
        <taxon>Alphaproteobacteria</taxon>
        <taxon>Rhodobacterales</taxon>
        <taxon>Paracoccaceae</taxon>
        <taxon>Gemmobacter</taxon>
    </lineage>
</organism>
<dbReference type="Proteomes" id="UP000198761">
    <property type="component" value="Unassembled WGS sequence"/>
</dbReference>
<dbReference type="EMBL" id="FOCE01000001">
    <property type="protein sequence ID" value="SEM54561.1"/>
    <property type="molecule type" value="Genomic_DNA"/>
</dbReference>
<evidence type="ECO:0000313" key="1">
    <source>
        <dbReference type="EMBL" id="SEM54561.1"/>
    </source>
</evidence>
<dbReference type="InterPro" id="IPR029058">
    <property type="entry name" value="AB_hydrolase_fold"/>
</dbReference>
<keyword evidence="2" id="KW-1185">Reference proteome</keyword>
<evidence type="ECO:0000313" key="2">
    <source>
        <dbReference type="Proteomes" id="UP000198761"/>
    </source>
</evidence>
<gene>
    <name evidence="1" type="ORF">SAMN04488103_101435</name>
</gene>
<proteinExistence type="predicted"/>
<accession>A0A1H7Z8K9</accession>
<dbReference type="OrthoDB" id="1997677at2"/>
<dbReference type="SUPFAM" id="SSF53474">
    <property type="entry name" value="alpha/beta-Hydrolases"/>
    <property type="match status" value="1"/>
</dbReference>
<name>A0A1H7Z8K9_9RHOB</name>
<dbReference type="Gene3D" id="3.40.50.1820">
    <property type="entry name" value="alpha/beta hydrolase"/>
    <property type="match status" value="1"/>
</dbReference>
<evidence type="ECO:0008006" key="3">
    <source>
        <dbReference type="Google" id="ProtNLM"/>
    </source>
</evidence>
<dbReference type="RefSeq" id="WP_091296109.1">
    <property type="nucleotide sequence ID" value="NZ_FOCE01000001.1"/>
</dbReference>
<reference evidence="1 2" key="1">
    <citation type="submission" date="2016-10" db="EMBL/GenBank/DDBJ databases">
        <authorList>
            <person name="de Groot N.N."/>
        </authorList>
    </citation>
    <scope>NUCLEOTIDE SEQUENCE [LARGE SCALE GENOMIC DNA]</scope>
    <source>
        <strain evidence="1 2">DSM 3857</strain>
    </source>
</reference>
<dbReference type="STRING" id="933059.SAMN04488103_101435"/>
<sequence>MPAFAPRLSDLPANAEVSLNLVLETENYFLEAHVFDQDKIFVTFENANPRGPRPEKYRAGWGSEALRKRRISTLCVKPKIPDWYLKPDLAEAFVSLRPWLAGFTRVIAYGGSMGGFGALTYADTMGATDVVAMNPQSTMNPTLVPWETRFKAAPRGEFVGRYGDAKGNFVNTPRVLILVDRYFPEDWGHVSRLHPGSYRAVNVPFLQHGLPTALAKMGVLSWMIQSLADDSFTEAEFYRRIRARRQSRRYIRTMHTLTSGNPRRKAIVARTLGPVRRDLDDE</sequence>
<dbReference type="AlphaFoldDB" id="A0A1H7Z8K9"/>
<protein>
    <recommendedName>
        <fullName evidence="3">Alpha/beta hydrolase family protein</fullName>
    </recommendedName>
</protein>